<evidence type="ECO:0000313" key="2">
    <source>
        <dbReference type="EMBL" id="HIP75440.1"/>
    </source>
</evidence>
<dbReference type="Gene3D" id="2.60.40.10">
    <property type="entry name" value="Immunoglobulins"/>
    <property type="match status" value="1"/>
</dbReference>
<feature type="transmembrane region" description="Helical" evidence="1">
    <location>
        <begin position="418"/>
        <end position="443"/>
    </location>
</feature>
<name>A0A832Z5Y9_9EURY</name>
<dbReference type="InterPro" id="IPR008969">
    <property type="entry name" value="CarboxyPept-like_regulatory"/>
</dbReference>
<dbReference type="SUPFAM" id="SSF49464">
    <property type="entry name" value="Carboxypeptidase regulatory domain-like"/>
    <property type="match status" value="1"/>
</dbReference>
<keyword evidence="1" id="KW-0472">Membrane</keyword>
<evidence type="ECO:0008006" key="4">
    <source>
        <dbReference type="Google" id="ProtNLM"/>
    </source>
</evidence>
<keyword evidence="1" id="KW-0812">Transmembrane</keyword>
<organism evidence="2 3">
    <name type="scientific">Thermococcus paralvinellae</name>
    <dbReference type="NCBI Taxonomy" id="582419"/>
    <lineage>
        <taxon>Archaea</taxon>
        <taxon>Methanobacteriati</taxon>
        <taxon>Methanobacteriota</taxon>
        <taxon>Thermococci</taxon>
        <taxon>Thermococcales</taxon>
        <taxon>Thermococcaceae</taxon>
        <taxon>Thermococcus</taxon>
    </lineage>
</organism>
<keyword evidence="1" id="KW-1133">Transmembrane helix</keyword>
<evidence type="ECO:0000256" key="1">
    <source>
        <dbReference type="SAM" id="Phobius"/>
    </source>
</evidence>
<sequence length="447" mass="50213">MNKWFIILVLIFSIAHLAQAQPLIVIDVPQEYFEGKPGDIIKIPVTVRNVGNETAYNITVYIVGPVRGFQYTMGAISMLEPDQNTTVDLAIYLKDDVNAGTYDLKVVGRVGALLFEKPIKVRVLTVIDYKLDVQVEDRYIYGSDVEAKLVVKSLSNGVMVGTISYELYSEEGLLKKNSWVTYINPRGRWEYTIFLPKPKVGRYTIILRANFGGIAKTLTKRFLVYRRNLTYEAYFENGIIYVRVMDREGNGVKEIPVEIEGRLFKTDPYGFVKYEAKEPGVYRIKLNLDGRIVETFVEVKRLFIDCEQRNGTLIVHVRDAAGKGIPNVSIEAVGPGGKAYAVTDENGRAEVSMNDIGFGLITIKAESSRYIGAEVSINVEKPRETPTVTLTSTITLTQVNETWVNETSTQSEEPKKDYSIILILSAVIFGVTSYAAFFMPITLEEQL</sequence>
<feature type="non-terminal residue" evidence="2">
    <location>
        <position position="447"/>
    </location>
</feature>
<protein>
    <recommendedName>
        <fullName evidence="4">CARDB domain-containing protein</fullName>
    </recommendedName>
</protein>
<accession>A0A832Z5Y9</accession>
<proteinExistence type="predicted"/>
<dbReference type="InterPro" id="IPR013783">
    <property type="entry name" value="Ig-like_fold"/>
</dbReference>
<reference evidence="2" key="1">
    <citation type="journal article" date="2020" name="ISME J.">
        <title>Gammaproteobacteria mediating utilization of methyl-, sulfur- and petroleum organic compounds in deep ocean hydrothermal plumes.</title>
        <authorList>
            <person name="Zhou Z."/>
            <person name="Liu Y."/>
            <person name="Pan J."/>
            <person name="Cron B.R."/>
            <person name="Toner B.M."/>
            <person name="Anantharaman K."/>
            <person name="Breier J.A."/>
            <person name="Dick G.J."/>
            <person name="Li M."/>
        </authorList>
    </citation>
    <scope>NUCLEOTIDE SEQUENCE</scope>
    <source>
        <strain evidence="2">SZUA-1451</strain>
    </source>
</reference>
<gene>
    <name evidence="2" type="ORF">EYH13_04815</name>
</gene>
<dbReference type="EMBL" id="DQUG01000193">
    <property type="protein sequence ID" value="HIP75440.1"/>
    <property type="molecule type" value="Genomic_DNA"/>
</dbReference>
<dbReference type="Proteomes" id="UP000649326">
    <property type="component" value="Unassembled WGS sequence"/>
</dbReference>
<dbReference type="AlphaFoldDB" id="A0A832Z5Y9"/>
<evidence type="ECO:0000313" key="3">
    <source>
        <dbReference type="Proteomes" id="UP000649326"/>
    </source>
</evidence>
<comment type="caution">
    <text evidence="2">The sequence shown here is derived from an EMBL/GenBank/DDBJ whole genome shotgun (WGS) entry which is preliminary data.</text>
</comment>